<dbReference type="Proteomes" id="UP000662814">
    <property type="component" value="Chromosome"/>
</dbReference>
<dbReference type="InterPro" id="IPR048640">
    <property type="entry name" value="MgtC-like_C"/>
</dbReference>
<evidence type="ECO:0000256" key="3">
    <source>
        <dbReference type="ARBA" id="ARBA00022475"/>
    </source>
</evidence>
<comment type="similarity">
    <text evidence="2">Belongs to the MgtC/SapB family.</text>
</comment>
<keyword evidence="3" id="KW-1003">Cell membrane</keyword>
<comment type="subcellular location">
    <subcellularLocation>
        <location evidence="1">Cell membrane</location>
        <topology evidence="1">Multi-pass membrane protein</topology>
    </subcellularLocation>
</comment>
<evidence type="ECO:0000256" key="5">
    <source>
        <dbReference type="ARBA" id="ARBA00022989"/>
    </source>
</evidence>
<evidence type="ECO:0000259" key="9">
    <source>
        <dbReference type="Pfam" id="PF02308"/>
    </source>
</evidence>
<evidence type="ECO:0000313" key="11">
    <source>
        <dbReference type="EMBL" id="QPZ38495.1"/>
    </source>
</evidence>
<dbReference type="Pfam" id="PF21770">
    <property type="entry name" value="MgtC_SapB_C"/>
    <property type="match status" value="1"/>
</dbReference>
<evidence type="ECO:0000256" key="8">
    <source>
        <dbReference type="SAM" id="Phobius"/>
    </source>
</evidence>
<feature type="transmembrane region" description="Helical" evidence="8">
    <location>
        <begin position="96"/>
        <end position="127"/>
    </location>
</feature>
<accession>A0ABX6YIG0</accession>
<protein>
    <submittedName>
        <fullName evidence="11">MgtC/SapB family protein</fullName>
    </submittedName>
</protein>
<keyword evidence="6 8" id="KW-0472">Membrane</keyword>
<evidence type="ECO:0000313" key="12">
    <source>
        <dbReference type="Proteomes" id="UP000662814"/>
    </source>
</evidence>
<organism evidence="11 12">
    <name type="scientific">Paramicrobacterium chengjingii</name>
    <dbReference type="NCBI Taxonomy" id="2769067"/>
    <lineage>
        <taxon>Bacteria</taxon>
        <taxon>Bacillati</taxon>
        <taxon>Actinomycetota</taxon>
        <taxon>Actinomycetes</taxon>
        <taxon>Micrococcales</taxon>
        <taxon>Microbacteriaceae</taxon>
        <taxon>Paramicrobacterium</taxon>
    </lineage>
</organism>
<evidence type="ECO:0000256" key="7">
    <source>
        <dbReference type="SAM" id="MobiDB-lite"/>
    </source>
</evidence>
<feature type="domain" description="MgtC-like C-terminal" evidence="10">
    <location>
        <begin position="157"/>
        <end position="234"/>
    </location>
</feature>
<evidence type="ECO:0000256" key="2">
    <source>
        <dbReference type="ARBA" id="ARBA00009298"/>
    </source>
</evidence>
<dbReference type="PANTHER" id="PTHR33778:SF3">
    <property type="entry name" value="PROTEIN MGTC"/>
    <property type="match status" value="1"/>
</dbReference>
<keyword evidence="4 8" id="KW-0812">Transmembrane</keyword>
<dbReference type="InterPro" id="IPR049177">
    <property type="entry name" value="MgtC_SapB_SrpB_YhiD_N"/>
</dbReference>
<evidence type="ECO:0000256" key="6">
    <source>
        <dbReference type="ARBA" id="ARBA00023136"/>
    </source>
</evidence>
<evidence type="ECO:0000259" key="10">
    <source>
        <dbReference type="Pfam" id="PF21770"/>
    </source>
</evidence>
<evidence type="ECO:0000256" key="1">
    <source>
        <dbReference type="ARBA" id="ARBA00004651"/>
    </source>
</evidence>
<keyword evidence="12" id="KW-1185">Reference proteome</keyword>
<feature type="region of interest" description="Disordered" evidence="7">
    <location>
        <begin position="225"/>
        <end position="247"/>
    </location>
</feature>
<evidence type="ECO:0000256" key="4">
    <source>
        <dbReference type="ARBA" id="ARBA00022692"/>
    </source>
</evidence>
<dbReference type="Gene3D" id="3.30.70.260">
    <property type="match status" value="1"/>
</dbReference>
<feature type="transmembrane region" description="Helical" evidence="8">
    <location>
        <begin position="37"/>
        <end position="55"/>
    </location>
</feature>
<reference evidence="11 12" key="1">
    <citation type="submission" date="2020-12" db="EMBL/GenBank/DDBJ databases">
        <title>Microbacterium sp. HY060.</title>
        <authorList>
            <person name="Zhou J."/>
        </authorList>
    </citation>
    <scope>NUCLEOTIDE SEQUENCE [LARGE SCALE GENOMIC DNA]</scope>
    <source>
        <strain evidence="11 12">HY60</strain>
    </source>
</reference>
<dbReference type="PRINTS" id="PR01837">
    <property type="entry name" value="MGTCSAPBPROT"/>
</dbReference>
<dbReference type="Pfam" id="PF02308">
    <property type="entry name" value="MgtC"/>
    <property type="match status" value="1"/>
</dbReference>
<dbReference type="EMBL" id="CP061169">
    <property type="protein sequence ID" value="QPZ38495.1"/>
    <property type="molecule type" value="Genomic_DNA"/>
</dbReference>
<feature type="domain" description="MgtC/SapB/SrpB/YhiD N-terminal" evidence="9">
    <location>
        <begin position="13"/>
        <end position="136"/>
    </location>
</feature>
<proteinExistence type="inferred from homology"/>
<keyword evidence="5 8" id="KW-1133">Transmembrane helix</keyword>
<feature type="compositionally biased region" description="Acidic residues" evidence="7">
    <location>
        <begin position="237"/>
        <end position="247"/>
    </location>
</feature>
<feature type="transmembrane region" description="Helical" evidence="8">
    <location>
        <begin position="67"/>
        <end position="84"/>
    </location>
</feature>
<dbReference type="PANTHER" id="PTHR33778">
    <property type="entry name" value="PROTEIN MGTC"/>
    <property type="match status" value="1"/>
</dbReference>
<sequence length="247" mass="26104">MPPTELEVGIRIAFSLAMGACVGLERQWRAGLAGLRTNALVSVGAALFVVMGAYGFTPDGSADPTRVAAQVVSGIGFLGAGVMIREGLNIRGLNTAATLWCSAAIGCLAGTGMYVITLIGTAVIVAANTLLRPLGRAVNRKTGRLPLPTASPLGADFAFEVMTSDKAEPRVRALLLQTLSRPEYRLKSVTASHNKQGNSVALLAEIHSTDPDASPLERAVSRMTLDPKVSSARWWPDEEEGNEEDEF</sequence>
<dbReference type="InterPro" id="IPR003416">
    <property type="entry name" value="MgtC/SapB/SrpB/YhiD_fam"/>
</dbReference>
<gene>
    <name evidence="11" type="ORF">HCR76_17230</name>
</gene>
<name>A0ABX6YIG0_9MICO</name>